<comment type="caution">
    <text evidence="3">The sequence shown here is derived from an EMBL/GenBank/DDBJ whole genome shotgun (WGS) entry which is preliminary data.</text>
</comment>
<feature type="transmembrane region" description="Helical" evidence="1">
    <location>
        <begin position="184"/>
        <end position="200"/>
    </location>
</feature>
<feature type="transmembrane region" description="Helical" evidence="1">
    <location>
        <begin position="229"/>
        <end position="249"/>
    </location>
</feature>
<dbReference type="AlphaFoldDB" id="I4EDI1"/>
<feature type="transmembrane region" description="Helical" evidence="1">
    <location>
        <begin position="350"/>
        <end position="371"/>
    </location>
</feature>
<feature type="transmembrane region" description="Helical" evidence="1">
    <location>
        <begin position="160"/>
        <end position="177"/>
    </location>
</feature>
<reference evidence="3 4" key="1">
    <citation type="journal article" date="2012" name="ISME J.">
        <title>Nitrification expanded: discovery, physiology and genomics of a nitrite-oxidizing bacterium from the phylum Chloroflexi.</title>
        <authorList>
            <person name="Sorokin D.Y."/>
            <person name="Lucker S."/>
            <person name="Vejmelkova D."/>
            <person name="Kostrikina N.A."/>
            <person name="Kleerebezem R."/>
            <person name="Rijpstra W.I."/>
            <person name="Damste J.S."/>
            <person name="Le Paslier D."/>
            <person name="Muyzer G."/>
            <person name="Wagner M."/>
            <person name="van Loosdrecht M.C."/>
            <person name="Daims H."/>
        </authorList>
    </citation>
    <scope>NUCLEOTIDE SEQUENCE [LARGE SCALE GENOMIC DNA]</scope>
    <source>
        <strain evidence="4">none</strain>
    </source>
</reference>
<keyword evidence="1" id="KW-0472">Membrane</keyword>
<feature type="transmembrane region" description="Helical" evidence="1">
    <location>
        <begin position="378"/>
        <end position="396"/>
    </location>
</feature>
<keyword evidence="1" id="KW-0812">Transmembrane</keyword>
<keyword evidence="4" id="KW-1185">Reference proteome</keyword>
<sequence length="669" mass="73797">MDGGPAPALGTAAHEPVRRGSLAGFGPVARRAAPWLALVVCCAVVALIYGPALEFPFFYDDTFDMSRTESQSFLSLLGGIDGYAYYRPLPFLIWKAFYQLQGFYDPVLFHALALASHILAGWLLYLLVRRLTGSEWAIVPAMLFLAFPFSYQVVPVAGSLFHSLVTLFILATLYFYLLARLRGSWAFMAVSIVMAGLALWTHEFGILVAGYLLVVESVLWLTRRVPRPTPWLLAHLTLGGLFVLVWFSVQKVPSPVPANQEELIQKGLFFLQGMAYPVTAQLVPLQKWFGDDLGSQTLLAGGIGIGICLIVYLLAGRKILIAVVAIVWTLAALLPVWWRLNWPYVQDAPRLLYLASAGTAIFWGMLATLSWRSRVLTAVWRLIVVAGLAAVIWQGVQFINIRMEMLRHSGQIVNAVAAAGRAHDGSSVLFLNVPSWFSVRERMYARGHLGVTAMPSYIGLDRVIYTHTGAHTRAESLSFHADTETWRDYWYPHGREVTAEEVDAAIRAADAVYAPEIDRDRFSIRDLGGLVRASNDGTPPLATFDGRLDLVHAGVDGVSGSLALDLDWHVRSALDGAWLMDIQLRDGGGQVVSEWRGYALENAWAPRLWRPGDRIADRSVLHLPEPDGTRPFSVWLGFVPESDSRLLPVTATGTLPATNGFVRIGTVDS</sequence>
<dbReference type="Proteomes" id="UP000004221">
    <property type="component" value="Unassembled WGS sequence"/>
</dbReference>
<feature type="transmembrane region" description="Helical" evidence="1">
    <location>
        <begin position="35"/>
        <end position="59"/>
    </location>
</feature>
<accession>I4EDI1</accession>
<evidence type="ECO:0000313" key="4">
    <source>
        <dbReference type="Proteomes" id="UP000004221"/>
    </source>
</evidence>
<feature type="transmembrane region" description="Helical" evidence="1">
    <location>
        <begin position="319"/>
        <end position="338"/>
    </location>
</feature>
<keyword evidence="1" id="KW-1133">Transmembrane helix</keyword>
<gene>
    <name evidence="3" type="ORF">NITHO_1500012</name>
</gene>
<proteinExistence type="predicted"/>
<dbReference type="EMBL" id="CAGS01000058">
    <property type="protein sequence ID" value="CCF82743.1"/>
    <property type="molecule type" value="Genomic_DNA"/>
</dbReference>
<dbReference type="Pfam" id="PF13231">
    <property type="entry name" value="PMT_2"/>
    <property type="match status" value="1"/>
</dbReference>
<protein>
    <recommendedName>
        <fullName evidence="2">Glycosyltransferase RgtA/B/C/D-like domain-containing protein</fullName>
    </recommendedName>
</protein>
<dbReference type="OrthoDB" id="9828817at2"/>
<feature type="transmembrane region" description="Helical" evidence="1">
    <location>
        <begin position="206"/>
        <end position="222"/>
    </location>
</feature>
<dbReference type="RefSeq" id="WP_008475097.1">
    <property type="nucleotide sequence ID" value="NZ_CAGS01000058.1"/>
</dbReference>
<feature type="transmembrane region" description="Helical" evidence="1">
    <location>
        <begin position="107"/>
        <end position="128"/>
    </location>
</feature>
<feature type="transmembrane region" description="Helical" evidence="1">
    <location>
        <begin position="135"/>
        <end position="154"/>
    </location>
</feature>
<organism evidence="3 4">
    <name type="scientific">Nitrolancea hollandica Lb</name>
    <dbReference type="NCBI Taxonomy" id="1129897"/>
    <lineage>
        <taxon>Bacteria</taxon>
        <taxon>Pseudomonadati</taxon>
        <taxon>Thermomicrobiota</taxon>
        <taxon>Thermomicrobia</taxon>
        <taxon>Sphaerobacterales</taxon>
        <taxon>Sphaerobacterineae</taxon>
        <taxon>Sphaerobacteraceae</taxon>
        <taxon>Nitrolancea</taxon>
    </lineage>
</organism>
<evidence type="ECO:0000313" key="3">
    <source>
        <dbReference type="EMBL" id="CCF82743.1"/>
    </source>
</evidence>
<feature type="domain" description="Glycosyltransferase RgtA/B/C/D-like" evidence="2">
    <location>
        <begin position="88"/>
        <end position="246"/>
    </location>
</feature>
<evidence type="ECO:0000259" key="2">
    <source>
        <dbReference type="Pfam" id="PF13231"/>
    </source>
</evidence>
<name>I4EDI1_9BACT</name>
<feature type="transmembrane region" description="Helical" evidence="1">
    <location>
        <begin position="293"/>
        <end position="314"/>
    </location>
</feature>
<dbReference type="InterPro" id="IPR038731">
    <property type="entry name" value="RgtA/B/C-like"/>
</dbReference>
<evidence type="ECO:0000256" key="1">
    <source>
        <dbReference type="SAM" id="Phobius"/>
    </source>
</evidence>